<proteinExistence type="inferred from homology"/>
<name>A0A9Q1H8Q5_HOLLE</name>
<evidence type="ECO:0000256" key="5">
    <source>
        <dbReference type="ARBA" id="ARBA00023125"/>
    </source>
</evidence>
<dbReference type="Proteomes" id="UP001152320">
    <property type="component" value="Chromosome 9"/>
</dbReference>
<keyword evidence="11" id="KW-1185">Reference proteome</keyword>
<evidence type="ECO:0000256" key="7">
    <source>
        <dbReference type="ARBA" id="ARBA00023242"/>
    </source>
</evidence>
<dbReference type="Gene3D" id="3.40.470.10">
    <property type="entry name" value="Uracil-DNA glycosylase-like domain"/>
    <property type="match status" value="1"/>
</dbReference>
<organism evidence="10 11">
    <name type="scientific">Holothuria leucospilota</name>
    <name type="common">Black long sea cucumber</name>
    <name type="synonym">Mertensiothuria leucospilota</name>
    <dbReference type="NCBI Taxonomy" id="206669"/>
    <lineage>
        <taxon>Eukaryota</taxon>
        <taxon>Metazoa</taxon>
        <taxon>Echinodermata</taxon>
        <taxon>Eleutherozoa</taxon>
        <taxon>Echinozoa</taxon>
        <taxon>Holothuroidea</taxon>
        <taxon>Aspidochirotacea</taxon>
        <taxon>Aspidochirotida</taxon>
        <taxon>Holothuriidae</taxon>
        <taxon>Holothuria</taxon>
    </lineage>
</organism>
<dbReference type="Pfam" id="PF03167">
    <property type="entry name" value="UDG"/>
    <property type="match status" value="1"/>
</dbReference>
<dbReference type="InterPro" id="IPR036895">
    <property type="entry name" value="Uracil-DNA_glycosylase-like_sf"/>
</dbReference>
<comment type="caution">
    <text evidence="10">The sequence shown here is derived from an EMBL/GenBank/DDBJ whole genome shotgun (WGS) entry which is preliminary data.</text>
</comment>
<dbReference type="EMBL" id="JAIZAY010000009">
    <property type="protein sequence ID" value="KAJ8036451.1"/>
    <property type="molecule type" value="Genomic_DNA"/>
</dbReference>
<evidence type="ECO:0000256" key="4">
    <source>
        <dbReference type="ARBA" id="ARBA00022801"/>
    </source>
</evidence>
<dbReference type="AlphaFoldDB" id="A0A9Q1H8Q5"/>
<protein>
    <submittedName>
        <fullName evidence="10">Single-strand selective monofunctional uracil DNA glycosylase</fullName>
    </submittedName>
</protein>
<keyword evidence="6" id="KW-0234">DNA repair</keyword>
<feature type="compositionally biased region" description="Basic and acidic residues" evidence="8">
    <location>
        <begin position="8"/>
        <end position="49"/>
    </location>
</feature>
<keyword evidence="5" id="KW-0238">DNA-binding</keyword>
<evidence type="ECO:0000256" key="2">
    <source>
        <dbReference type="ARBA" id="ARBA00007889"/>
    </source>
</evidence>
<evidence type="ECO:0000256" key="3">
    <source>
        <dbReference type="ARBA" id="ARBA00022763"/>
    </source>
</evidence>
<evidence type="ECO:0000313" key="10">
    <source>
        <dbReference type="EMBL" id="KAJ8036451.1"/>
    </source>
</evidence>
<keyword evidence="4" id="KW-0378">Hydrolase</keyword>
<dbReference type="GO" id="GO:0005634">
    <property type="term" value="C:nucleus"/>
    <property type="evidence" value="ECO:0007669"/>
    <property type="project" value="UniProtKB-SubCell"/>
</dbReference>
<keyword evidence="3" id="KW-0227">DNA damage</keyword>
<evidence type="ECO:0000313" key="11">
    <source>
        <dbReference type="Proteomes" id="UP001152320"/>
    </source>
</evidence>
<accession>A0A9Q1H8Q5</accession>
<reference evidence="10" key="1">
    <citation type="submission" date="2021-10" db="EMBL/GenBank/DDBJ databases">
        <title>Tropical sea cucumber genome reveals ecological adaptation and Cuvierian tubules defense mechanism.</title>
        <authorList>
            <person name="Chen T."/>
        </authorList>
    </citation>
    <scope>NUCLEOTIDE SEQUENCE</scope>
    <source>
        <strain evidence="10">Nanhai2018</strain>
        <tissue evidence="10">Muscle</tissue>
    </source>
</reference>
<dbReference type="PANTHER" id="PTHR13235">
    <property type="entry name" value="SINGLE-STRAND SELECTIVE MONOFUNCTIONAL URACIL DNA GLYCOSYLASE"/>
    <property type="match status" value="1"/>
</dbReference>
<evidence type="ECO:0000256" key="6">
    <source>
        <dbReference type="ARBA" id="ARBA00023204"/>
    </source>
</evidence>
<comment type="similarity">
    <text evidence="2">Belongs to the uracil-DNA glycosylase (UDG) superfamily. SMUG1 family.</text>
</comment>
<gene>
    <name evidence="10" type="ORF">HOLleu_20429</name>
</gene>
<dbReference type="GO" id="GO:0017065">
    <property type="term" value="F:single-strand selective uracil DNA N-glycosylase activity"/>
    <property type="evidence" value="ECO:0007669"/>
    <property type="project" value="InterPro"/>
</dbReference>
<evidence type="ECO:0000256" key="8">
    <source>
        <dbReference type="SAM" id="MobiDB-lite"/>
    </source>
</evidence>
<dbReference type="GO" id="GO:0006284">
    <property type="term" value="P:base-excision repair"/>
    <property type="evidence" value="ECO:0007669"/>
    <property type="project" value="InterPro"/>
</dbReference>
<feature type="region of interest" description="Disordered" evidence="8">
    <location>
        <begin position="1"/>
        <end position="56"/>
    </location>
</feature>
<dbReference type="FunFam" id="3.40.470.10:FF:000005">
    <property type="entry name" value="Single-strand selective monofunctional uracil DNA glycosylase"/>
    <property type="match status" value="1"/>
</dbReference>
<evidence type="ECO:0000256" key="1">
    <source>
        <dbReference type="ARBA" id="ARBA00004123"/>
    </source>
</evidence>
<dbReference type="GO" id="GO:0003677">
    <property type="term" value="F:DNA binding"/>
    <property type="evidence" value="ECO:0007669"/>
    <property type="project" value="UniProtKB-KW"/>
</dbReference>
<dbReference type="GO" id="GO:0000703">
    <property type="term" value="F:oxidized pyrimidine nucleobase lesion DNA N-glycosylase activity"/>
    <property type="evidence" value="ECO:0007669"/>
    <property type="project" value="TreeGrafter"/>
</dbReference>
<feature type="domain" description="Uracil-DNA glycosylase-like" evidence="9">
    <location>
        <begin position="120"/>
        <end position="297"/>
    </location>
</feature>
<sequence length="321" mass="36453">MNKMSAKRKSEEKQDKAAKNLKGPHGDGSDSRTGCDENNSMDEKHENKPLQDAIPHTGLSLPLDDIDLTSTTNEDIADEFLKIMDDFSQKLNALKFGKNVCYMYNPLTYAKETHEDFVRKYCKSTKKVLFLGMNPGPFGMAQNGVPFGERDHVVNWLKITGNVGKPTKEHPKRQIVGLDCPRKEVSGQRFWGLWEQLCKNPERFFQTGFVYNHCPLVFMSDSGKNITPPTLPVKEREPLNKLCDAMLVKLLQLLQVEVVVGIGKFAEERAKKVVSEEQLENVRVEVMLHPSPANPQSNKGWDSIVIKQLKECNILKYFIDE</sequence>
<dbReference type="SUPFAM" id="SSF52141">
    <property type="entry name" value="Uracil-DNA glycosylase-like"/>
    <property type="match status" value="1"/>
</dbReference>
<keyword evidence="7" id="KW-0539">Nucleus</keyword>
<comment type="subcellular location">
    <subcellularLocation>
        <location evidence="1">Nucleus</location>
    </subcellularLocation>
</comment>
<dbReference type="CDD" id="cd19374">
    <property type="entry name" value="UDG-F3_SMUG1-like"/>
    <property type="match status" value="1"/>
</dbReference>
<dbReference type="InterPro" id="IPR005122">
    <property type="entry name" value="Uracil-DNA_glycosylase-like"/>
</dbReference>
<dbReference type="OrthoDB" id="408702at2759"/>
<dbReference type="InterPro" id="IPR039134">
    <property type="entry name" value="SMUG1"/>
</dbReference>
<dbReference type="PANTHER" id="PTHR13235:SF2">
    <property type="entry name" value="SINGLE-STRAND SELECTIVE MONOFUNCTIONAL URACIL DNA GLYCOSYLASE"/>
    <property type="match status" value="1"/>
</dbReference>
<evidence type="ECO:0000259" key="9">
    <source>
        <dbReference type="Pfam" id="PF03167"/>
    </source>
</evidence>